<keyword evidence="1" id="KW-0812">Transmembrane</keyword>
<keyword evidence="1" id="KW-1133">Transmembrane helix</keyword>
<reference evidence="2" key="2">
    <citation type="submission" date="2011-02" db="EMBL/GenBank/DDBJ databases">
        <authorList>
            <person name="MacLean D."/>
        </authorList>
    </citation>
    <scope>NUCLEOTIDE SEQUENCE</scope>
</reference>
<feature type="transmembrane region" description="Helical" evidence="1">
    <location>
        <begin position="42"/>
        <end position="60"/>
    </location>
</feature>
<reference evidence="2" key="1">
    <citation type="journal article" date="2011" name="PLoS Biol.">
        <title>Gene gain and loss during evolution of obligate parasitism in the white rust pathogen of Arabidopsis thaliana.</title>
        <authorList>
            <person name="Kemen E."/>
            <person name="Gardiner A."/>
            <person name="Schultz-Larsen T."/>
            <person name="Kemen A.C."/>
            <person name="Balmuth A.L."/>
            <person name="Robert-Seilaniantz A."/>
            <person name="Bailey K."/>
            <person name="Holub E."/>
            <person name="Studholme D.J."/>
            <person name="Maclean D."/>
            <person name="Jones J.D."/>
        </authorList>
    </citation>
    <scope>NUCLEOTIDE SEQUENCE</scope>
</reference>
<feature type="transmembrane region" description="Helical" evidence="1">
    <location>
        <begin position="72"/>
        <end position="96"/>
    </location>
</feature>
<dbReference type="EMBL" id="FR824064">
    <property type="protein sequence ID" value="CCA16247.1"/>
    <property type="molecule type" value="Genomic_DNA"/>
</dbReference>
<organism evidence="2">
    <name type="scientific">Albugo laibachii Nc14</name>
    <dbReference type="NCBI Taxonomy" id="890382"/>
    <lineage>
        <taxon>Eukaryota</taxon>
        <taxon>Sar</taxon>
        <taxon>Stramenopiles</taxon>
        <taxon>Oomycota</taxon>
        <taxon>Peronosporomycetes</taxon>
        <taxon>Albuginales</taxon>
        <taxon>Albuginaceae</taxon>
        <taxon>Albugo</taxon>
    </lineage>
</organism>
<accession>F0W556</accession>
<feature type="transmembrane region" description="Helical" evidence="1">
    <location>
        <begin position="174"/>
        <end position="195"/>
    </location>
</feature>
<dbReference type="PANTHER" id="PTHR33876">
    <property type="entry name" value="UNNAMED PRODUCT"/>
    <property type="match status" value="1"/>
</dbReference>
<dbReference type="PANTHER" id="PTHR33876:SF4">
    <property type="entry name" value="CHLOROPLAST PROTEIN FOR GROWTH AND FERTILITY 2"/>
    <property type="match status" value="1"/>
</dbReference>
<proteinExistence type="predicted"/>
<feature type="transmembrane region" description="Helical" evidence="1">
    <location>
        <begin position="207"/>
        <end position="228"/>
    </location>
</feature>
<gene>
    <name evidence="2" type="primary">AlNc14C19G2027</name>
    <name evidence="2" type="ORF">ALNC14_023900</name>
</gene>
<evidence type="ECO:0000313" key="2">
    <source>
        <dbReference type="EMBL" id="CCA16247.1"/>
    </source>
</evidence>
<keyword evidence="1" id="KW-0472">Membrane</keyword>
<dbReference type="AlphaFoldDB" id="F0W556"/>
<protein>
    <submittedName>
        <fullName evidence="2">Uncharacterized protein AlNc14C19G2027</fullName>
    </submittedName>
</protein>
<sequence>MLLGDILTTGSVFGVLHMISGIDHIGALVVFLSIIDWRVSKIATCWACGHSIGVAIIAWLQECFNRPDLMLAQNICNFVAGLALIFLGLSAITFLWTLHQMHSDSQSVTIRDAEEDLEAENSLLVPSDESKKIDDNVSKRPVFGPSFQLNIAMKQCGCWRSILLKQRNQTLCRFSVWFFGVVQGCADSFGLLGALPSMILANRYYSAIYITTFCISGMLMAIVAGTLYGKLVLRDRKRYEHRDCRIELFAALLSACMGLRFLIESIVYFVDRAI</sequence>
<feature type="transmembrane region" description="Helical" evidence="1">
    <location>
        <begin position="12"/>
        <end position="35"/>
    </location>
</feature>
<feature type="transmembrane region" description="Helical" evidence="1">
    <location>
        <begin position="248"/>
        <end position="270"/>
    </location>
</feature>
<dbReference type="InterPro" id="IPR052776">
    <property type="entry name" value="Chloro_ReproSupport/MetalTrans"/>
</dbReference>
<dbReference type="HOGENOM" id="CLU_053247_1_0_1"/>
<name>F0W556_9STRA</name>
<evidence type="ECO:0000256" key="1">
    <source>
        <dbReference type="SAM" id="Phobius"/>
    </source>
</evidence>